<feature type="compositionally biased region" description="Basic residues" evidence="1">
    <location>
        <begin position="1"/>
        <end position="18"/>
    </location>
</feature>
<proteinExistence type="predicted"/>
<name>A0A9P0X734_PIEBR</name>
<evidence type="ECO:0000313" key="3">
    <source>
        <dbReference type="Proteomes" id="UP001152562"/>
    </source>
</evidence>
<organism evidence="2 3">
    <name type="scientific">Pieris brassicae</name>
    <name type="common">White butterfly</name>
    <name type="synonym">Large white butterfly</name>
    <dbReference type="NCBI Taxonomy" id="7116"/>
    <lineage>
        <taxon>Eukaryota</taxon>
        <taxon>Metazoa</taxon>
        <taxon>Ecdysozoa</taxon>
        <taxon>Arthropoda</taxon>
        <taxon>Hexapoda</taxon>
        <taxon>Insecta</taxon>
        <taxon>Pterygota</taxon>
        <taxon>Neoptera</taxon>
        <taxon>Endopterygota</taxon>
        <taxon>Lepidoptera</taxon>
        <taxon>Glossata</taxon>
        <taxon>Ditrysia</taxon>
        <taxon>Papilionoidea</taxon>
        <taxon>Pieridae</taxon>
        <taxon>Pierinae</taxon>
        <taxon>Pieris</taxon>
    </lineage>
</organism>
<dbReference type="Proteomes" id="UP001152562">
    <property type="component" value="Unassembled WGS sequence"/>
</dbReference>
<feature type="region of interest" description="Disordered" evidence="1">
    <location>
        <begin position="1"/>
        <end position="23"/>
    </location>
</feature>
<keyword evidence="3" id="KW-1185">Reference proteome</keyword>
<sequence>MNSKYQQKKRTKKPKHPNYSRASLENVNILDDSLQYSRRCALVAKDSEWIDNLKTSNNTNLTNCNTASGEDIAQPENESPIQPLTLMFPNLLQEPAGTLEAIANKTLSTTEVTKHLIGHKANFEFLKKVSRLLPPEKEWLAQLSECSNSTDSSDFSVNNKCLSSAVVAVAVKKYMEYYVTRT</sequence>
<protein>
    <submittedName>
        <fullName evidence="2">Uncharacterized protein</fullName>
    </submittedName>
</protein>
<reference evidence="2" key="1">
    <citation type="submission" date="2022-05" db="EMBL/GenBank/DDBJ databases">
        <authorList>
            <person name="Okamura Y."/>
        </authorList>
    </citation>
    <scope>NUCLEOTIDE SEQUENCE</scope>
</reference>
<accession>A0A9P0X734</accession>
<evidence type="ECO:0000313" key="2">
    <source>
        <dbReference type="EMBL" id="CAH4004708.1"/>
    </source>
</evidence>
<evidence type="ECO:0000256" key="1">
    <source>
        <dbReference type="SAM" id="MobiDB-lite"/>
    </source>
</evidence>
<dbReference type="AlphaFoldDB" id="A0A9P0X734"/>
<comment type="caution">
    <text evidence="2">The sequence shown here is derived from an EMBL/GenBank/DDBJ whole genome shotgun (WGS) entry which is preliminary data.</text>
</comment>
<dbReference type="EMBL" id="CALOZG010000003">
    <property type="protein sequence ID" value="CAH4004708.1"/>
    <property type="molecule type" value="Genomic_DNA"/>
</dbReference>
<gene>
    <name evidence="2" type="ORF">PIBRA_LOCUS2850</name>
</gene>